<evidence type="ECO:0008006" key="3">
    <source>
        <dbReference type="Google" id="ProtNLM"/>
    </source>
</evidence>
<name>A0AA38FD33_TAXCH</name>
<organism evidence="1 2">
    <name type="scientific">Taxus chinensis</name>
    <name type="common">Chinese yew</name>
    <name type="synonym">Taxus wallichiana var. chinensis</name>
    <dbReference type="NCBI Taxonomy" id="29808"/>
    <lineage>
        <taxon>Eukaryota</taxon>
        <taxon>Viridiplantae</taxon>
        <taxon>Streptophyta</taxon>
        <taxon>Embryophyta</taxon>
        <taxon>Tracheophyta</taxon>
        <taxon>Spermatophyta</taxon>
        <taxon>Pinopsida</taxon>
        <taxon>Pinidae</taxon>
        <taxon>Conifers II</taxon>
        <taxon>Cupressales</taxon>
        <taxon>Taxaceae</taxon>
        <taxon>Taxus</taxon>
    </lineage>
</organism>
<sequence>FKEHEIDKCKLPEQLGSPWNLMFDGACSNFGNGVSIVLISPDKKEFNFSFKLQFECTNNIAEYEALLLGLRISWRY</sequence>
<accession>A0AA38FD33</accession>
<keyword evidence="2" id="KW-1185">Reference proteome</keyword>
<evidence type="ECO:0000313" key="1">
    <source>
        <dbReference type="EMBL" id="KAH9298163.1"/>
    </source>
</evidence>
<feature type="non-terminal residue" evidence="1">
    <location>
        <position position="1"/>
    </location>
</feature>
<dbReference type="SUPFAM" id="SSF53098">
    <property type="entry name" value="Ribonuclease H-like"/>
    <property type="match status" value="1"/>
</dbReference>
<gene>
    <name evidence="1" type="ORF">KI387_029845</name>
</gene>
<dbReference type="Proteomes" id="UP000824469">
    <property type="component" value="Unassembled WGS sequence"/>
</dbReference>
<dbReference type="InterPro" id="IPR036397">
    <property type="entry name" value="RNaseH_sf"/>
</dbReference>
<comment type="caution">
    <text evidence="1">The sequence shown here is derived from an EMBL/GenBank/DDBJ whole genome shotgun (WGS) entry which is preliminary data.</text>
</comment>
<reference evidence="1 2" key="1">
    <citation type="journal article" date="2021" name="Nat. Plants">
        <title>The Taxus genome provides insights into paclitaxel biosynthesis.</title>
        <authorList>
            <person name="Xiong X."/>
            <person name="Gou J."/>
            <person name="Liao Q."/>
            <person name="Li Y."/>
            <person name="Zhou Q."/>
            <person name="Bi G."/>
            <person name="Li C."/>
            <person name="Du R."/>
            <person name="Wang X."/>
            <person name="Sun T."/>
            <person name="Guo L."/>
            <person name="Liang H."/>
            <person name="Lu P."/>
            <person name="Wu Y."/>
            <person name="Zhang Z."/>
            <person name="Ro D.K."/>
            <person name="Shang Y."/>
            <person name="Huang S."/>
            <person name="Yan J."/>
        </authorList>
    </citation>
    <scope>NUCLEOTIDE SEQUENCE [LARGE SCALE GENOMIC DNA]</scope>
    <source>
        <strain evidence="1">Ta-2019</strain>
    </source>
</reference>
<dbReference type="Gene3D" id="3.30.420.10">
    <property type="entry name" value="Ribonuclease H-like superfamily/Ribonuclease H"/>
    <property type="match status" value="1"/>
</dbReference>
<feature type="non-terminal residue" evidence="1">
    <location>
        <position position="76"/>
    </location>
</feature>
<dbReference type="EMBL" id="JAHRHJ020000010">
    <property type="protein sequence ID" value="KAH9298163.1"/>
    <property type="molecule type" value="Genomic_DNA"/>
</dbReference>
<dbReference type="InterPro" id="IPR012337">
    <property type="entry name" value="RNaseH-like_sf"/>
</dbReference>
<dbReference type="PANTHER" id="PTHR48475:SF1">
    <property type="entry name" value="RNASE H TYPE-1 DOMAIN-CONTAINING PROTEIN"/>
    <property type="match status" value="1"/>
</dbReference>
<dbReference type="AlphaFoldDB" id="A0AA38FD33"/>
<proteinExistence type="predicted"/>
<evidence type="ECO:0000313" key="2">
    <source>
        <dbReference type="Proteomes" id="UP000824469"/>
    </source>
</evidence>
<protein>
    <recommendedName>
        <fullName evidence="3">RNase H type-1 domain-containing protein</fullName>
    </recommendedName>
</protein>
<dbReference type="PANTHER" id="PTHR48475">
    <property type="entry name" value="RIBONUCLEASE H"/>
    <property type="match status" value="1"/>
</dbReference>
<dbReference type="GO" id="GO:0003676">
    <property type="term" value="F:nucleic acid binding"/>
    <property type="evidence" value="ECO:0007669"/>
    <property type="project" value="InterPro"/>
</dbReference>